<evidence type="ECO:0000313" key="1">
    <source>
        <dbReference type="EMBL" id="KAA8898771.1"/>
    </source>
</evidence>
<reference evidence="1 2" key="1">
    <citation type="submission" date="2019-09" db="EMBL/GenBank/DDBJ databases">
        <title>Draft genome of the ectomycorrhizal ascomycete Sphaerosporella brunnea.</title>
        <authorList>
            <consortium name="DOE Joint Genome Institute"/>
            <person name="Benucci G.M."/>
            <person name="Marozzi G."/>
            <person name="Antonielli L."/>
            <person name="Sanchez S."/>
            <person name="Marco P."/>
            <person name="Wang X."/>
            <person name="Falini L.B."/>
            <person name="Barry K."/>
            <person name="Haridas S."/>
            <person name="Lipzen A."/>
            <person name="Labutti K."/>
            <person name="Grigoriev I.V."/>
            <person name="Murat C."/>
            <person name="Martin F."/>
            <person name="Albertini E."/>
            <person name="Donnini D."/>
            <person name="Bonito G."/>
        </authorList>
    </citation>
    <scope>NUCLEOTIDE SEQUENCE [LARGE SCALE GENOMIC DNA]</scope>
    <source>
        <strain evidence="1 2">Sb_GMNB300</strain>
    </source>
</reference>
<gene>
    <name evidence="1" type="ORF">FN846DRAFT_782775</name>
</gene>
<keyword evidence="2" id="KW-1185">Reference proteome</keyword>
<dbReference type="EMBL" id="VXIS01000179">
    <property type="protein sequence ID" value="KAA8898771.1"/>
    <property type="molecule type" value="Genomic_DNA"/>
</dbReference>
<dbReference type="AlphaFoldDB" id="A0A5J5EQN6"/>
<name>A0A5J5EQN6_9PEZI</name>
<dbReference type="InParanoid" id="A0A5J5EQN6"/>
<sequence length="260" mass="29791">MSDEIPDEDLHDALHYAFAVFARYDHPFMMAGSQGVRWMGVNACADMTLDVVVRSSLQQAIARGIVADGRWEEDRSENQQIPRLSLVRDSCYSIRLWPEHECGLSVDGEKIPVPGPFAWNTVLVESRFHPDPINRKCGPRPRLLSDGGIRFSTPFYVPSIPHLLDSLLELVKCPKNYMILHPEIYIEHFIRYLFLEQIHQRMKILPAVTEHHRAALENSLNRYKRFDKSKGYSDELKKMLNMVHKSQGSPAVPAASNVNR</sequence>
<comment type="caution">
    <text evidence="1">The sequence shown here is derived from an EMBL/GenBank/DDBJ whole genome shotgun (WGS) entry which is preliminary data.</text>
</comment>
<organism evidence="1 2">
    <name type="scientific">Sphaerosporella brunnea</name>
    <dbReference type="NCBI Taxonomy" id="1250544"/>
    <lineage>
        <taxon>Eukaryota</taxon>
        <taxon>Fungi</taxon>
        <taxon>Dikarya</taxon>
        <taxon>Ascomycota</taxon>
        <taxon>Pezizomycotina</taxon>
        <taxon>Pezizomycetes</taxon>
        <taxon>Pezizales</taxon>
        <taxon>Pyronemataceae</taxon>
        <taxon>Sphaerosporella</taxon>
    </lineage>
</organism>
<dbReference type="OrthoDB" id="2959714at2759"/>
<dbReference type="Proteomes" id="UP000326924">
    <property type="component" value="Unassembled WGS sequence"/>
</dbReference>
<accession>A0A5J5EQN6</accession>
<proteinExistence type="predicted"/>
<evidence type="ECO:0000313" key="2">
    <source>
        <dbReference type="Proteomes" id="UP000326924"/>
    </source>
</evidence>
<protein>
    <submittedName>
        <fullName evidence="1">Uncharacterized protein</fullName>
    </submittedName>
</protein>